<evidence type="ECO:0000313" key="1">
    <source>
        <dbReference type="EMBL" id="CAG8534975.1"/>
    </source>
</evidence>
<name>A0ACA9LKH8_9GLOM</name>
<comment type="caution">
    <text evidence="1">The sequence shown here is derived from an EMBL/GenBank/DDBJ whole genome shotgun (WGS) entry which is preliminary data.</text>
</comment>
<sequence length="143" mass="15388">MTYKISSRLYSLLLILLITITLLDAADPITSQSAKIQSSKHVIPATQTSVSQVHPTFSASQSSSSSPTPTQKYNYDYNSLPGNPDPDQIKVITATTIKHYGTNRSAKPTGIAITHAESGAANKRAKFGVVLGMIFVRVIVLLL</sequence>
<organism evidence="1 2">
    <name type="scientific">Racocetra persica</name>
    <dbReference type="NCBI Taxonomy" id="160502"/>
    <lineage>
        <taxon>Eukaryota</taxon>
        <taxon>Fungi</taxon>
        <taxon>Fungi incertae sedis</taxon>
        <taxon>Mucoromycota</taxon>
        <taxon>Glomeromycotina</taxon>
        <taxon>Glomeromycetes</taxon>
        <taxon>Diversisporales</taxon>
        <taxon>Gigasporaceae</taxon>
        <taxon>Racocetra</taxon>
    </lineage>
</organism>
<dbReference type="Proteomes" id="UP000789920">
    <property type="component" value="Unassembled WGS sequence"/>
</dbReference>
<keyword evidence="2" id="KW-1185">Reference proteome</keyword>
<proteinExistence type="predicted"/>
<evidence type="ECO:0000313" key="2">
    <source>
        <dbReference type="Proteomes" id="UP000789920"/>
    </source>
</evidence>
<dbReference type="EMBL" id="CAJVQC010003994">
    <property type="protein sequence ID" value="CAG8534975.1"/>
    <property type="molecule type" value="Genomic_DNA"/>
</dbReference>
<protein>
    <submittedName>
        <fullName evidence="1">476_t:CDS:1</fullName>
    </submittedName>
</protein>
<reference evidence="1" key="1">
    <citation type="submission" date="2021-06" db="EMBL/GenBank/DDBJ databases">
        <authorList>
            <person name="Kallberg Y."/>
            <person name="Tangrot J."/>
            <person name="Rosling A."/>
        </authorList>
    </citation>
    <scope>NUCLEOTIDE SEQUENCE</scope>
    <source>
        <strain evidence="1">MA461A</strain>
    </source>
</reference>
<accession>A0ACA9LKH8</accession>
<gene>
    <name evidence="1" type="ORF">RPERSI_LOCUS3304</name>
</gene>